<dbReference type="InterPro" id="IPR038713">
    <property type="entry name" value="Terminase_Gp1_N_sf"/>
</dbReference>
<accession>A0ABZ3EED6</accession>
<evidence type="ECO:0000313" key="4">
    <source>
        <dbReference type="Proteomes" id="UP001436297"/>
    </source>
</evidence>
<gene>
    <name evidence="3" type="ORF">QQM35_01295</name>
</gene>
<proteinExistence type="predicted"/>
<keyword evidence="1" id="KW-1188">Viral release from host cell</keyword>
<organism evidence="3 4">
    <name type="scientific">Staphylococcus hsinchuensis</name>
    <dbReference type="NCBI Taxonomy" id="3051183"/>
    <lineage>
        <taxon>Bacteria</taxon>
        <taxon>Bacillati</taxon>
        <taxon>Bacillota</taxon>
        <taxon>Bacilli</taxon>
        <taxon>Bacillales</taxon>
        <taxon>Staphylococcaceae</taxon>
        <taxon>Staphylococcus</taxon>
    </lineage>
</organism>
<dbReference type="PANTHER" id="PTHR41328">
    <property type="entry name" value="TERMINASE SMALL SUBUNIT-RELATED"/>
    <property type="match status" value="1"/>
</dbReference>
<dbReference type="Pfam" id="PF03592">
    <property type="entry name" value="Terminase_2"/>
    <property type="match status" value="1"/>
</dbReference>
<dbReference type="PANTHER" id="PTHR41328:SF2">
    <property type="entry name" value="TERMINASE SMALL SUBUNIT"/>
    <property type="match status" value="1"/>
</dbReference>
<evidence type="ECO:0000313" key="3">
    <source>
        <dbReference type="EMBL" id="XAF70781.1"/>
    </source>
</evidence>
<evidence type="ECO:0000256" key="2">
    <source>
        <dbReference type="ARBA" id="ARBA00023219"/>
    </source>
</evidence>
<reference evidence="3 4" key="1">
    <citation type="journal article" date="2024" name="Pathogens">
        <title>Staphylococcus hsinchuensis sp. nov., Isolated from Soymilk.</title>
        <authorList>
            <person name="Wang Y.T."/>
            <person name="Lin Y.C."/>
            <person name="Hsieh Y.H."/>
            <person name="Lin Y.T."/>
            <person name="Hamada M."/>
            <person name="Chen C.C."/>
            <person name="Liou J.S."/>
            <person name="Lee A.Y."/>
            <person name="Zhang W.L."/>
            <person name="Chen Y.T."/>
            <person name="Huang C.H."/>
        </authorList>
    </citation>
    <scope>NUCLEOTIDE SEQUENCE [LARGE SCALE GENOMIC DNA]</scope>
    <source>
        <strain evidence="3 4">H164</strain>
    </source>
</reference>
<name>A0ABZ3EED6_9STAP</name>
<dbReference type="RefSeq" id="WP_251517758.1">
    <property type="nucleotide sequence ID" value="NZ_CP128355.1"/>
</dbReference>
<dbReference type="InterPro" id="IPR052404">
    <property type="entry name" value="SPP1-like_terminase"/>
</dbReference>
<dbReference type="InterPro" id="IPR005335">
    <property type="entry name" value="Terminase_ssu"/>
</dbReference>
<dbReference type="Gene3D" id="1.10.10.1400">
    <property type="entry name" value="Terminase, small subunit, N-terminal DNA-binding domain, HTH motif"/>
    <property type="match status" value="1"/>
</dbReference>
<sequence>MAKLTNRQEKFAVEYLKTFNATQSAIKAGYSENTARVSGSRLLHTDKVKDFINEHKEKMINEDILQANAVLYLLSRTAVGETMDTRAFVLRKGEFMENPTTKKSEIVYNDHIEKIEVPAKLSDRNRALELLGKYHALYTDKKEIQGDTPILISIGEWDEEYEKQIDNTYPNATKIIDDIPDNN</sequence>
<dbReference type="EMBL" id="CP128355">
    <property type="protein sequence ID" value="XAF70781.1"/>
    <property type="molecule type" value="Genomic_DNA"/>
</dbReference>
<evidence type="ECO:0000256" key="1">
    <source>
        <dbReference type="ARBA" id="ARBA00022612"/>
    </source>
</evidence>
<keyword evidence="2" id="KW-0231">Viral genome packaging</keyword>
<dbReference type="Proteomes" id="UP001436297">
    <property type="component" value="Chromosome"/>
</dbReference>
<protein>
    <submittedName>
        <fullName evidence="3">Terminase small subunit</fullName>
    </submittedName>
</protein>
<keyword evidence="4" id="KW-1185">Reference proteome</keyword>